<proteinExistence type="predicted"/>
<dbReference type="AlphaFoldDB" id="A0A5N5TFN4"/>
<evidence type="ECO:0000256" key="4">
    <source>
        <dbReference type="ARBA" id="ARBA00022801"/>
    </source>
</evidence>
<keyword evidence="6" id="KW-0539">Nucleus</keyword>
<keyword evidence="3" id="KW-0479">Metal-binding</keyword>
<protein>
    <submittedName>
        <fullName evidence="8">Ester hydrolase C11orf54-like protein</fullName>
    </submittedName>
</protein>
<feature type="domain" description="DUF1907" evidence="7">
    <location>
        <begin position="21"/>
        <end position="299"/>
    </location>
</feature>
<name>A0A5N5TFN4_9CRUS</name>
<dbReference type="Pfam" id="PF08925">
    <property type="entry name" value="DUF1907"/>
    <property type="match status" value="1"/>
</dbReference>
<evidence type="ECO:0000256" key="6">
    <source>
        <dbReference type="ARBA" id="ARBA00023242"/>
    </source>
</evidence>
<comment type="subcellular location">
    <subcellularLocation>
        <location evidence="1">Nucleus</location>
    </subcellularLocation>
</comment>
<accession>A0A5N5TFN4</accession>
<dbReference type="SUPFAM" id="SSF117856">
    <property type="entry name" value="AF0104/ALDC/Ptd012-like"/>
    <property type="match status" value="1"/>
</dbReference>
<evidence type="ECO:0000256" key="3">
    <source>
        <dbReference type="ARBA" id="ARBA00022723"/>
    </source>
</evidence>
<dbReference type="SMART" id="SM01168">
    <property type="entry name" value="DUF1907"/>
    <property type="match status" value="1"/>
</dbReference>
<evidence type="ECO:0000259" key="7">
    <source>
        <dbReference type="SMART" id="SM01168"/>
    </source>
</evidence>
<dbReference type="EMBL" id="SEYY01002155">
    <property type="protein sequence ID" value="KAB7504888.1"/>
    <property type="molecule type" value="Genomic_DNA"/>
</dbReference>
<dbReference type="InterPro" id="IPR015021">
    <property type="entry name" value="C11orf54_DUF1907"/>
</dbReference>
<dbReference type="GO" id="GO:0005634">
    <property type="term" value="C:nucleus"/>
    <property type="evidence" value="ECO:0007669"/>
    <property type="project" value="UniProtKB-SubCell"/>
</dbReference>
<keyword evidence="9" id="KW-1185">Reference proteome</keyword>
<evidence type="ECO:0000313" key="9">
    <source>
        <dbReference type="Proteomes" id="UP000326759"/>
    </source>
</evidence>
<keyword evidence="5" id="KW-0862">Zinc</keyword>
<gene>
    <name evidence="8" type="ORF">Anas_07363</name>
</gene>
<sequence>MSIPVIKKQLQKLSLEEVSEVLSKGLKSNFAEVSVEVVQCPDLSKAPWELAAPGLGGSPRIAEAGGVRNLTPLPKFEKIYDMKELAKLVDLPNALLIGAGAGPFPYVGVNSELIPNLKANKPYSNQSRTVKLCDKNNEKTVLAKLPSDESRCGLMLNFYACEGSTGPVIKVKAKKRTGDDDLVGCMRKALAEAYGTKPVGVGGTFLMKTGTAKLHVMPDFSKVPLVTDEDVNNWLQYFLVQGPLLFMSVFLSHDPGLEFRLEHTHGYSNVDGGHYHYDTTPDEVEYEGYFNVAEFVYRIDKPN</sequence>
<reference evidence="8 9" key="1">
    <citation type="journal article" date="2019" name="PLoS Biol.">
        <title>Sex chromosomes control vertical transmission of feminizing Wolbachia symbionts in an isopod.</title>
        <authorList>
            <person name="Becking T."/>
            <person name="Chebbi M.A."/>
            <person name="Giraud I."/>
            <person name="Moumen B."/>
            <person name="Laverre T."/>
            <person name="Caubet Y."/>
            <person name="Peccoud J."/>
            <person name="Gilbert C."/>
            <person name="Cordaux R."/>
        </authorList>
    </citation>
    <scope>NUCLEOTIDE SEQUENCE [LARGE SCALE GENOMIC DNA]</scope>
    <source>
        <strain evidence="8">ANa2</strain>
        <tissue evidence="8">Whole body excluding digestive tract and cuticle</tissue>
    </source>
</reference>
<dbReference type="OrthoDB" id="5119241at2759"/>
<dbReference type="GO" id="GO:0016788">
    <property type="term" value="F:hydrolase activity, acting on ester bonds"/>
    <property type="evidence" value="ECO:0007669"/>
    <property type="project" value="TreeGrafter"/>
</dbReference>
<dbReference type="CDD" id="cd17298">
    <property type="entry name" value="DUF1907"/>
    <property type="match status" value="1"/>
</dbReference>
<evidence type="ECO:0000256" key="1">
    <source>
        <dbReference type="ARBA" id="ARBA00004123"/>
    </source>
</evidence>
<evidence type="ECO:0000256" key="2">
    <source>
        <dbReference type="ARBA" id="ARBA00011245"/>
    </source>
</evidence>
<evidence type="ECO:0000256" key="5">
    <source>
        <dbReference type="ARBA" id="ARBA00022833"/>
    </source>
</evidence>
<comment type="subunit">
    <text evidence="2">Monomer.</text>
</comment>
<evidence type="ECO:0000313" key="8">
    <source>
        <dbReference type="EMBL" id="KAB7504888.1"/>
    </source>
</evidence>
<dbReference type="Proteomes" id="UP000326759">
    <property type="component" value="Unassembled WGS sequence"/>
</dbReference>
<dbReference type="PANTHER" id="PTHR13204">
    <property type="entry name" value="PTD012 PROTEIN"/>
    <property type="match status" value="1"/>
</dbReference>
<comment type="caution">
    <text evidence="8">The sequence shown here is derived from an EMBL/GenBank/DDBJ whole genome shotgun (WGS) entry which is preliminary data.</text>
</comment>
<dbReference type="GO" id="GO:0008270">
    <property type="term" value="F:zinc ion binding"/>
    <property type="evidence" value="ECO:0007669"/>
    <property type="project" value="TreeGrafter"/>
</dbReference>
<dbReference type="PANTHER" id="PTHR13204:SF1">
    <property type="entry name" value="ESTER HYDROLASE C11ORF54"/>
    <property type="match status" value="1"/>
</dbReference>
<keyword evidence="4 8" id="KW-0378">Hydrolase</keyword>
<organism evidence="8 9">
    <name type="scientific">Armadillidium nasatum</name>
    <dbReference type="NCBI Taxonomy" id="96803"/>
    <lineage>
        <taxon>Eukaryota</taxon>
        <taxon>Metazoa</taxon>
        <taxon>Ecdysozoa</taxon>
        <taxon>Arthropoda</taxon>
        <taxon>Crustacea</taxon>
        <taxon>Multicrustacea</taxon>
        <taxon>Malacostraca</taxon>
        <taxon>Eumalacostraca</taxon>
        <taxon>Peracarida</taxon>
        <taxon>Isopoda</taxon>
        <taxon>Oniscidea</taxon>
        <taxon>Crinocheta</taxon>
        <taxon>Armadillidiidae</taxon>
        <taxon>Armadillidium</taxon>
    </lineage>
</organism>